<dbReference type="AlphaFoldDB" id="A0A0V9UIF7"/>
<accession>A0A0V9UIF7</accession>
<protein>
    <submittedName>
        <fullName evidence="5">Gas vesicle protein GvpFL</fullName>
    </submittedName>
</protein>
<evidence type="ECO:0000256" key="3">
    <source>
        <dbReference type="ARBA" id="ARBA00035643"/>
    </source>
</evidence>
<dbReference type="InterPro" id="IPR009430">
    <property type="entry name" value="GvpL/GvpF"/>
</dbReference>
<name>A0A0V9UIF7_9NOCA</name>
<comment type="subcellular location">
    <subcellularLocation>
        <location evidence="2">Gas vesicle</location>
    </subcellularLocation>
</comment>
<evidence type="ECO:0000256" key="1">
    <source>
        <dbReference type="ARBA" id="ARBA00022987"/>
    </source>
</evidence>
<sequence>MTDTTGIWMYAVTDGTLVGHETEGASGVAGEQVRTVQEGGLTAVVGTVPLDDFGEAALARNLEDLDWLERVARTHDSVVAGLARHVSVVPLRLATVCLDDERVRALLTEHREQFASALALVTGRTEWGVKAFADRKALTAAVAEAHAEGAGSGTGTAYLLRRRAQLAAQESVERDAAERAAEIHERLLRVSAAGRRSAPTDPALSGSHEWMLLNGTYLVDDDRTDEFRSEVEELGSLNPGIRLETSGPWPPYSFAGAERISP</sequence>
<evidence type="ECO:0000256" key="4">
    <source>
        <dbReference type="SAM" id="MobiDB-lite"/>
    </source>
</evidence>
<reference evidence="5 6" key="2">
    <citation type="journal article" date="2016" name="Genome Announc.">
        <title>Draft Genome Sequence of a Versatile Hydrocarbon-Degrading Bacterium, Rhodococcus pyridinivorans Strain KG-16, Collected from Oil Fields in India.</title>
        <authorList>
            <person name="Aggarwal R.K."/>
            <person name="Dawar C."/>
            <person name="Phanindranath R."/>
            <person name="Mutnuri L."/>
            <person name="Dayal A.M."/>
        </authorList>
    </citation>
    <scope>NUCLEOTIDE SEQUENCE [LARGE SCALE GENOMIC DNA]</scope>
    <source>
        <strain evidence="5 6">KG-16</strain>
    </source>
</reference>
<organism evidence="5 6">
    <name type="scientific">Rhodococcus pyridinivorans KG-16</name>
    <dbReference type="NCBI Taxonomy" id="1441730"/>
    <lineage>
        <taxon>Bacteria</taxon>
        <taxon>Bacillati</taxon>
        <taxon>Actinomycetota</taxon>
        <taxon>Actinomycetes</taxon>
        <taxon>Mycobacteriales</taxon>
        <taxon>Nocardiaceae</taxon>
        <taxon>Rhodococcus</taxon>
    </lineage>
</organism>
<dbReference type="PANTHER" id="PTHR36852">
    <property type="entry name" value="PROTEIN GVPL 2"/>
    <property type="match status" value="1"/>
</dbReference>
<dbReference type="GO" id="GO:0031411">
    <property type="term" value="C:gas vesicle"/>
    <property type="evidence" value="ECO:0007669"/>
    <property type="project" value="UniProtKB-SubCell"/>
</dbReference>
<reference evidence="6" key="1">
    <citation type="submission" date="2015-01" db="EMBL/GenBank/DDBJ databases">
        <title>Draft genome sequence of Rhodococcus pyridinivorans strain KG-16, a hydrocarbon-degrading bacterium.</title>
        <authorList>
            <person name="Aggarwal R.K."/>
            <person name="Dawar C."/>
        </authorList>
    </citation>
    <scope>NUCLEOTIDE SEQUENCE [LARGE SCALE GENOMIC DNA]</scope>
    <source>
        <strain evidence="6">KG-16</strain>
    </source>
</reference>
<gene>
    <name evidence="5" type="ORF">Z045_14490</name>
</gene>
<dbReference type="PANTHER" id="PTHR36852:SF1">
    <property type="entry name" value="PROTEIN GVPL 2"/>
    <property type="match status" value="1"/>
</dbReference>
<keyword evidence="1" id="KW-0304">Gas vesicle</keyword>
<comment type="caution">
    <text evidence="5">The sequence shown here is derived from an EMBL/GenBank/DDBJ whole genome shotgun (WGS) entry which is preliminary data.</text>
</comment>
<dbReference type="Pfam" id="PF06386">
    <property type="entry name" value="GvpL_GvpF"/>
    <property type="match status" value="1"/>
</dbReference>
<feature type="region of interest" description="Disordered" evidence="4">
    <location>
        <begin position="239"/>
        <end position="262"/>
    </location>
</feature>
<evidence type="ECO:0000313" key="5">
    <source>
        <dbReference type="EMBL" id="KSZ57790.1"/>
    </source>
</evidence>
<dbReference type="GO" id="GO:0031412">
    <property type="term" value="P:gas vesicle organization"/>
    <property type="evidence" value="ECO:0007669"/>
    <property type="project" value="InterPro"/>
</dbReference>
<evidence type="ECO:0000256" key="2">
    <source>
        <dbReference type="ARBA" id="ARBA00035108"/>
    </source>
</evidence>
<dbReference type="Proteomes" id="UP000053060">
    <property type="component" value="Unassembled WGS sequence"/>
</dbReference>
<comment type="similarity">
    <text evidence="3">Belongs to the gas vesicle GvpF/GvpL family.</text>
</comment>
<dbReference type="PATRIC" id="fig|1441730.3.peg.3011"/>
<evidence type="ECO:0000313" key="6">
    <source>
        <dbReference type="Proteomes" id="UP000053060"/>
    </source>
</evidence>
<dbReference type="EMBL" id="AZXY01000007">
    <property type="protein sequence ID" value="KSZ57790.1"/>
    <property type="molecule type" value="Genomic_DNA"/>
</dbReference>
<dbReference type="RefSeq" id="WP_060652495.1">
    <property type="nucleotide sequence ID" value="NZ_AZXY01000007.1"/>
</dbReference>
<proteinExistence type="inferred from homology"/>